<dbReference type="SUPFAM" id="SSF55856">
    <property type="entry name" value="Cytochrome b5-like heme/steroid binding domain"/>
    <property type="match status" value="1"/>
</dbReference>
<feature type="signal peptide" evidence="7">
    <location>
        <begin position="1"/>
        <end position="29"/>
    </location>
</feature>
<proteinExistence type="predicted"/>
<dbReference type="InterPro" id="IPR001199">
    <property type="entry name" value="Cyt_B5-like_heme/steroid-bd"/>
</dbReference>
<keyword evidence="3 6" id="KW-0812">Transmembrane</keyword>
<dbReference type="STRING" id="404380.Gbem_0269"/>
<keyword evidence="2" id="KW-1003">Cell membrane</keyword>
<reference evidence="9 10" key="1">
    <citation type="submission" date="2008-07" db="EMBL/GenBank/DDBJ databases">
        <title>Complete sequence of Geobacter bemidjiensis BEM.</title>
        <authorList>
            <consortium name="US DOE Joint Genome Institute"/>
            <person name="Lucas S."/>
            <person name="Copeland A."/>
            <person name="Lapidus A."/>
            <person name="Glavina del Rio T."/>
            <person name="Dalin E."/>
            <person name="Tice H."/>
            <person name="Bruce D."/>
            <person name="Goodwin L."/>
            <person name="Pitluck S."/>
            <person name="Kiss H."/>
            <person name="Brettin T."/>
            <person name="Detter J.C."/>
            <person name="Han C."/>
            <person name="Kuske C.R."/>
            <person name="Schmutz J."/>
            <person name="Larimer F."/>
            <person name="Land M."/>
            <person name="Hauser L."/>
            <person name="Kyrpides N."/>
            <person name="Lykidis A."/>
            <person name="Lovley D."/>
            <person name="Richardson P."/>
        </authorList>
    </citation>
    <scope>NUCLEOTIDE SEQUENCE [LARGE SCALE GENOMIC DNA]</scope>
    <source>
        <strain evidence="10">ATCC BAA-1014 / DSM 16622 / JCM 12645 / Bem</strain>
    </source>
</reference>
<dbReference type="EMBL" id="CP001124">
    <property type="protein sequence ID" value="ACH37300.2"/>
    <property type="molecule type" value="Genomic_DNA"/>
</dbReference>
<dbReference type="eggNOG" id="COG4892">
    <property type="taxonomic scope" value="Bacteria"/>
</dbReference>
<evidence type="ECO:0000259" key="8">
    <source>
        <dbReference type="SMART" id="SM01117"/>
    </source>
</evidence>
<dbReference type="InterPro" id="IPR008457">
    <property type="entry name" value="Cu-R_CopD_dom"/>
</dbReference>
<dbReference type="PANTHER" id="PTHR34820:SF4">
    <property type="entry name" value="INNER MEMBRANE PROTEIN YEBZ"/>
    <property type="match status" value="1"/>
</dbReference>
<sequence length="327" mass="35117">MSGDKAISCRMKIVLALLLLALFSWPCHATEQYAAQTGKSCSACHLDPAGGGELTAEGKAFSASKASPGKAPGVSAPAKAPNVSAPAQASGITAAAKVFRFVIGYIHMLTAILWFGTILYVHLVLKPAYAAGGLPRGEVRVGVLSMAVMGITGIVLTYFRVTSWDMLLHTRFGVLLMIKIGLYLVMVCTAAYVVLFIGPKLKAKRREPATLPQGGDLTIDELASCDGKEGRPAWFAYQGKLYDATASRLWKQGVHMGRHNAGEDLTEALKLAPHGSEKVAIMPAVGALVAQTDRKAPLHERVFFFMAYMNLSIVFLVVLILALWRWA</sequence>
<evidence type="ECO:0000256" key="3">
    <source>
        <dbReference type="ARBA" id="ARBA00022692"/>
    </source>
</evidence>
<dbReference type="HOGENOM" id="CLU_917527_0_0_7"/>
<dbReference type="InterPro" id="IPR032694">
    <property type="entry name" value="CopC/D"/>
</dbReference>
<evidence type="ECO:0000313" key="10">
    <source>
        <dbReference type="Proteomes" id="UP000008825"/>
    </source>
</evidence>
<keyword evidence="10" id="KW-1185">Reference proteome</keyword>
<evidence type="ECO:0000256" key="2">
    <source>
        <dbReference type="ARBA" id="ARBA00022475"/>
    </source>
</evidence>
<dbReference type="AlphaFoldDB" id="B5EA02"/>
<dbReference type="SMART" id="SM01117">
    <property type="entry name" value="Cyt-b5"/>
    <property type="match status" value="1"/>
</dbReference>
<feature type="transmembrane region" description="Helical" evidence="6">
    <location>
        <begin position="141"/>
        <end position="161"/>
    </location>
</feature>
<evidence type="ECO:0000256" key="4">
    <source>
        <dbReference type="ARBA" id="ARBA00022989"/>
    </source>
</evidence>
<dbReference type="Gene3D" id="3.10.120.10">
    <property type="entry name" value="Cytochrome b5-like heme/steroid binding domain"/>
    <property type="match status" value="1"/>
</dbReference>
<feature type="transmembrane region" description="Helical" evidence="6">
    <location>
        <begin position="302"/>
        <end position="324"/>
    </location>
</feature>
<dbReference type="Pfam" id="PF05425">
    <property type="entry name" value="CopD"/>
    <property type="match status" value="1"/>
</dbReference>
<evidence type="ECO:0000256" key="6">
    <source>
        <dbReference type="SAM" id="Phobius"/>
    </source>
</evidence>
<dbReference type="GO" id="GO:0006825">
    <property type="term" value="P:copper ion transport"/>
    <property type="evidence" value="ECO:0007669"/>
    <property type="project" value="InterPro"/>
</dbReference>
<dbReference type="GO" id="GO:0005886">
    <property type="term" value="C:plasma membrane"/>
    <property type="evidence" value="ECO:0007669"/>
    <property type="project" value="UniProtKB-SubCell"/>
</dbReference>
<evidence type="ECO:0000256" key="5">
    <source>
        <dbReference type="ARBA" id="ARBA00023136"/>
    </source>
</evidence>
<feature type="transmembrane region" description="Helical" evidence="6">
    <location>
        <begin position="173"/>
        <end position="197"/>
    </location>
</feature>
<gene>
    <name evidence="9" type="primary">cbcZ</name>
    <name evidence="9" type="ordered locus">Gbem_0269</name>
</gene>
<feature type="domain" description="Cytochrome b5 heme-binding" evidence="8">
    <location>
        <begin position="217"/>
        <end position="289"/>
    </location>
</feature>
<evidence type="ECO:0000256" key="7">
    <source>
        <dbReference type="SAM" id="SignalP"/>
    </source>
</evidence>
<feature type="chain" id="PRO_5002832397" evidence="7">
    <location>
        <begin position="30"/>
        <end position="327"/>
    </location>
</feature>
<dbReference type="PANTHER" id="PTHR34820">
    <property type="entry name" value="INNER MEMBRANE PROTEIN YEBZ"/>
    <property type="match status" value="1"/>
</dbReference>
<reference evidence="9 10" key="2">
    <citation type="journal article" date="2010" name="BMC Genomics">
        <title>The genome of Geobacter bemidjiensis, exemplar for the subsurface clade of Geobacter species that predominate in Fe(III)-reducing subsurface environments.</title>
        <authorList>
            <person name="Aklujkar M."/>
            <person name="Young N.D."/>
            <person name="Holmes D."/>
            <person name="Chavan M."/>
            <person name="Risso C."/>
            <person name="Kiss H.E."/>
            <person name="Han C.S."/>
            <person name="Land M.L."/>
            <person name="Lovley D.R."/>
        </authorList>
    </citation>
    <scope>NUCLEOTIDE SEQUENCE [LARGE SCALE GENOMIC DNA]</scope>
    <source>
        <strain evidence="10">ATCC BAA-1014 / DSM 16622 / JCM 12645 / Bem</strain>
    </source>
</reference>
<evidence type="ECO:0000313" key="9">
    <source>
        <dbReference type="EMBL" id="ACH37300.2"/>
    </source>
</evidence>
<comment type="subcellular location">
    <subcellularLocation>
        <location evidence="1">Cell membrane</location>
        <topology evidence="1">Multi-pass membrane protein</topology>
    </subcellularLocation>
</comment>
<organism evidence="9 10">
    <name type="scientific">Citrifermentans bemidjiense (strain ATCC BAA-1014 / DSM 16622 / JCM 12645 / Bem)</name>
    <name type="common">Geobacter bemidjiensis</name>
    <dbReference type="NCBI Taxonomy" id="404380"/>
    <lineage>
        <taxon>Bacteria</taxon>
        <taxon>Pseudomonadati</taxon>
        <taxon>Thermodesulfobacteriota</taxon>
        <taxon>Desulfuromonadia</taxon>
        <taxon>Geobacterales</taxon>
        <taxon>Geobacteraceae</taxon>
        <taxon>Citrifermentans</taxon>
    </lineage>
</organism>
<protein>
    <submittedName>
        <fullName evidence="9">Cytochrome c, 1 heme-binding site, with cytochrome b5-like heme/steroid-binding domain, putative</fullName>
    </submittedName>
</protein>
<name>B5EA02_CITBB</name>
<keyword evidence="5 6" id="KW-0472">Membrane</keyword>
<dbReference type="InterPro" id="IPR036400">
    <property type="entry name" value="Cyt_B5-like_heme/steroid_sf"/>
</dbReference>
<dbReference type="KEGG" id="gbm:Gbem_0269"/>
<accession>B5EA02</accession>
<evidence type="ECO:0000256" key="1">
    <source>
        <dbReference type="ARBA" id="ARBA00004651"/>
    </source>
</evidence>
<dbReference type="eggNOG" id="COG1276">
    <property type="taxonomic scope" value="Bacteria"/>
</dbReference>
<keyword evidence="4 6" id="KW-1133">Transmembrane helix</keyword>
<dbReference type="Proteomes" id="UP000008825">
    <property type="component" value="Chromosome"/>
</dbReference>
<feature type="transmembrane region" description="Helical" evidence="6">
    <location>
        <begin position="98"/>
        <end position="121"/>
    </location>
</feature>
<keyword evidence="7" id="KW-0732">Signal</keyword>